<organism evidence="1 2">
    <name type="scientific">Providencia stuartii ATCC 25827</name>
    <dbReference type="NCBI Taxonomy" id="471874"/>
    <lineage>
        <taxon>Bacteria</taxon>
        <taxon>Pseudomonadati</taxon>
        <taxon>Pseudomonadota</taxon>
        <taxon>Gammaproteobacteria</taxon>
        <taxon>Enterobacterales</taxon>
        <taxon>Morganellaceae</taxon>
        <taxon>Providencia</taxon>
    </lineage>
</organism>
<reference evidence="2" key="1">
    <citation type="submission" date="2008-04" db="EMBL/GenBank/DDBJ databases">
        <title>Draft genome sequence of Providencia stuartii (ATCC 25827).</title>
        <authorList>
            <person name="Sudarsanam P."/>
            <person name="Ley R."/>
            <person name="Guruge J."/>
            <person name="Turnbaugh P.J."/>
            <person name="Mahowald M."/>
            <person name="Liep D."/>
            <person name="Gordon J."/>
        </authorList>
    </citation>
    <scope>NUCLEOTIDE SEQUENCE [LARGE SCALE GENOMIC DNA]</scope>
    <source>
        <strain evidence="2">ATCC 25827</strain>
    </source>
</reference>
<protein>
    <submittedName>
        <fullName evidence="1">Uncharacterized protein</fullName>
    </submittedName>
</protein>
<name>A0AA87CSS7_PROST</name>
<reference evidence="1 2" key="3">
    <citation type="submission" date="2008-05" db="EMBL/GenBank/DDBJ databases">
        <authorList>
            <person name="Fulton L."/>
            <person name="Clifton S."/>
            <person name="Fulton B."/>
            <person name="Xu J."/>
            <person name="Minx P."/>
            <person name="Pepin K.H."/>
            <person name="Johnson M."/>
            <person name="Thiruvilangam P."/>
            <person name="Bhonagiri V."/>
            <person name="Nash W.E."/>
            <person name="Mardis E.R."/>
            <person name="Wilson R.K."/>
        </authorList>
    </citation>
    <scope>NUCLEOTIDE SEQUENCE [LARGE SCALE GENOMIC DNA]</scope>
    <source>
        <strain evidence="1 2">ATCC 25827</strain>
    </source>
</reference>
<comment type="caution">
    <text evidence="1">The sequence shown here is derived from an EMBL/GenBank/DDBJ whole genome shotgun (WGS) entry which is preliminary data.</text>
</comment>
<reference evidence="2" key="2">
    <citation type="submission" date="2008-04" db="EMBL/GenBank/DDBJ databases">
        <title>Draft genome sequence of Providencia stuartii(ATCC 25827).</title>
        <authorList>
            <person name="Sudarsanam P."/>
            <person name="Ley R."/>
            <person name="Guruge J."/>
            <person name="Turnbaugh P.J."/>
            <person name="Mahowald M."/>
            <person name="Liep D."/>
            <person name="Gordon J."/>
        </authorList>
    </citation>
    <scope>NUCLEOTIDE SEQUENCE [LARGE SCALE GENOMIC DNA]</scope>
    <source>
        <strain evidence="2">ATCC 25827</strain>
    </source>
</reference>
<proteinExistence type="predicted"/>
<dbReference type="Proteomes" id="UP000004506">
    <property type="component" value="Unassembled WGS sequence"/>
</dbReference>
<accession>A0AA87CSS7</accession>
<gene>
    <name evidence="1" type="ORF">PROSTU_02164</name>
</gene>
<dbReference type="AlphaFoldDB" id="A0AA87CSS7"/>
<evidence type="ECO:0000313" key="2">
    <source>
        <dbReference type="Proteomes" id="UP000004506"/>
    </source>
</evidence>
<evidence type="ECO:0000313" key="1">
    <source>
        <dbReference type="EMBL" id="EDU58980.1"/>
    </source>
</evidence>
<sequence>MFILFYIECISTGASARNYPKVLAMGHHFIWFAAIEKVIDALDK</sequence>
<dbReference type="EMBL" id="ABJD02000101">
    <property type="protein sequence ID" value="EDU58980.1"/>
    <property type="molecule type" value="Genomic_DNA"/>
</dbReference>